<feature type="region of interest" description="Disordered" evidence="1">
    <location>
        <begin position="130"/>
        <end position="182"/>
    </location>
</feature>
<dbReference type="Proteomes" id="UP000215335">
    <property type="component" value="Unassembled WGS sequence"/>
</dbReference>
<accession>A0A232EIM9</accession>
<evidence type="ECO:0000256" key="3">
    <source>
        <dbReference type="SAM" id="SignalP"/>
    </source>
</evidence>
<keyword evidence="5" id="KW-1185">Reference proteome</keyword>
<keyword evidence="2" id="KW-0812">Transmembrane</keyword>
<evidence type="ECO:0000256" key="1">
    <source>
        <dbReference type="SAM" id="MobiDB-lite"/>
    </source>
</evidence>
<evidence type="ECO:0000256" key="2">
    <source>
        <dbReference type="SAM" id="Phobius"/>
    </source>
</evidence>
<feature type="transmembrane region" description="Helical" evidence="2">
    <location>
        <begin position="268"/>
        <end position="288"/>
    </location>
</feature>
<gene>
    <name evidence="4" type="ORF">TSAR_015413</name>
</gene>
<feature type="signal peptide" evidence="3">
    <location>
        <begin position="1"/>
        <end position="20"/>
    </location>
</feature>
<dbReference type="EMBL" id="NNAY01004210">
    <property type="protein sequence ID" value="OXU18194.1"/>
    <property type="molecule type" value="Genomic_DNA"/>
</dbReference>
<keyword evidence="2" id="KW-0472">Membrane</keyword>
<protein>
    <submittedName>
        <fullName evidence="4">Uncharacterized protein</fullName>
    </submittedName>
</protein>
<keyword evidence="2" id="KW-1133">Transmembrane helix</keyword>
<reference evidence="4 5" key="1">
    <citation type="journal article" date="2017" name="Curr. Biol.">
        <title>The Evolution of Venom by Co-option of Single-Copy Genes.</title>
        <authorList>
            <person name="Martinson E.O."/>
            <person name="Mrinalini"/>
            <person name="Kelkar Y.D."/>
            <person name="Chang C.H."/>
            <person name="Werren J.H."/>
        </authorList>
    </citation>
    <scope>NUCLEOTIDE SEQUENCE [LARGE SCALE GENOMIC DNA]</scope>
    <source>
        <strain evidence="4 5">Alberta</strain>
        <tissue evidence="4">Whole body</tissue>
    </source>
</reference>
<dbReference type="OrthoDB" id="7675048at2759"/>
<evidence type="ECO:0000313" key="4">
    <source>
        <dbReference type="EMBL" id="OXU18194.1"/>
    </source>
</evidence>
<organism evidence="4 5">
    <name type="scientific">Trichomalopsis sarcophagae</name>
    <dbReference type="NCBI Taxonomy" id="543379"/>
    <lineage>
        <taxon>Eukaryota</taxon>
        <taxon>Metazoa</taxon>
        <taxon>Ecdysozoa</taxon>
        <taxon>Arthropoda</taxon>
        <taxon>Hexapoda</taxon>
        <taxon>Insecta</taxon>
        <taxon>Pterygota</taxon>
        <taxon>Neoptera</taxon>
        <taxon>Endopterygota</taxon>
        <taxon>Hymenoptera</taxon>
        <taxon>Apocrita</taxon>
        <taxon>Proctotrupomorpha</taxon>
        <taxon>Chalcidoidea</taxon>
        <taxon>Pteromalidae</taxon>
        <taxon>Pteromalinae</taxon>
        <taxon>Trichomalopsis</taxon>
    </lineage>
</organism>
<comment type="caution">
    <text evidence="4">The sequence shown here is derived from an EMBL/GenBank/DDBJ whole genome shotgun (WGS) entry which is preliminary data.</text>
</comment>
<name>A0A232EIM9_9HYME</name>
<feature type="chain" id="PRO_5012805257" evidence="3">
    <location>
        <begin position="21"/>
        <end position="330"/>
    </location>
</feature>
<keyword evidence="3" id="KW-0732">Signal</keyword>
<sequence length="330" mass="37085">MSLALRLAVLGLLLFGSVRTEWVEIPQFSDQQKVYRPTQKPSIHHHHHQQHSSDRRVFDVAASPDRFSQKVSFHQEIGLRNVSGFSGKRRRPAYSSNEPSFVGTIATYTTERVIIGSIVEGDEGVQVETFEEEDNITQFDQPPIEDDADEDVRTTTTEALETSSESSVQMSSDSSTSQQAEEGNKGFLDYLPIDLLKRVHKTLQSQPATLKGKIRFLKLFERTLVSEIESRLSAALSPARMPRGARGHHEYHDEHDDGIGFPSLEGTLMAISFLTFAVYLVRLVMMLFRSANNGNAAPIFIGRKRRSVDDFADETARILGYLDSALPPRY</sequence>
<evidence type="ECO:0000313" key="5">
    <source>
        <dbReference type="Proteomes" id="UP000215335"/>
    </source>
</evidence>
<feature type="compositionally biased region" description="Low complexity" evidence="1">
    <location>
        <begin position="154"/>
        <end position="181"/>
    </location>
</feature>
<dbReference type="AlphaFoldDB" id="A0A232EIM9"/>
<proteinExistence type="predicted"/>
<feature type="region of interest" description="Disordered" evidence="1">
    <location>
        <begin position="34"/>
        <end position="56"/>
    </location>
</feature>